<comment type="caution">
    <text evidence="5">The sequence shown here is derived from an EMBL/GenBank/DDBJ whole genome shotgun (WGS) entry which is preliminary data.</text>
</comment>
<feature type="transmembrane region" description="Helical" evidence="3">
    <location>
        <begin position="20"/>
        <end position="37"/>
    </location>
</feature>
<organism evidence="5 6">
    <name type="scientific">Methylobacterium goesingense</name>
    <dbReference type="NCBI Taxonomy" id="243690"/>
    <lineage>
        <taxon>Bacteria</taxon>
        <taxon>Pseudomonadati</taxon>
        <taxon>Pseudomonadota</taxon>
        <taxon>Alphaproteobacteria</taxon>
        <taxon>Hyphomicrobiales</taxon>
        <taxon>Methylobacteriaceae</taxon>
        <taxon>Methylobacterium</taxon>
    </lineage>
</organism>
<keyword evidence="3" id="KW-1133">Transmembrane helix</keyword>
<comment type="catalytic activity">
    <reaction evidence="2">
        <text>2 GTP = 3',3'-c-di-GMP + 2 diphosphate</text>
        <dbReference type="Rhea" id="RHEA:24898"/>
        <dbReference type="ChEBI" id="CHEBI:33019"/>
        <dbReference type="ChEBI" id="CHEBI:37565"/>
        <dbReference type="ChEBI" id="CHEBI:58805"/>
        <dbReference type="EC" id="2.7.7.65"/>
    </reaction>
</comment>
<dbReference type="NCBIfam" id="TIGR00254">
    <property type="entry name" value="GGDEF"/>
    <property type="match status" value="1"/>
</dbReference>
<dbReference type="InterPro" id="IPR050469">
    <property type="entry name" value="Diguanylate_Cyclase"/>
</dbReference>
<feature type="domain" description="GGDEF" evidence="4">
    <location>
        <begin position="359"/>
        <end position="495"/>
    </location>
</feature>
<dbReference type="Gene3D" id="3.30.450.20">
    <property type="entry name" value="PAS domain"/>
    <property type="match status" value="2"/>
</dbReference>
<dbReference type="PANTHER" id="PTHR45138:SF9">
    <property type="entry name" value="DIGUANYLATE CYCLASE DGCM-RELATED"/>
    <property type="match status" value="1"/>
</dbReference>
<dbReference type="InterPro" id="IPR029787">
    <property type="entry name" value="Nucleotide_cyclase"/>
</dbReference>
<dbReference type="Pfam" id="PF00990">
    <property type="entry name" value="GGDEF"/>
    <property type="match status" value="1"/>
</dbReference>
<evidence type="ECO:0000313" key="5">
    <source>
        <dbReference type="EMBL" id="MET3692558.1"/>
    </source>
</evidence>
<dbReference type="RefSeq" id="WP_238279797.1">
    <property type="nucleotide sequence ID" value="NZ_BPQL01000067.1"/>
</dbReference>
<dbReference type="InterPro" id="IPR000160">
    <property type="entry name" value="GGDEF_dom"/>
</dbReference>
<evidence type="ECO:0000259" key="4">
    <source>
        <dbReference type="PROSITE" id="PS50887"/>
    </source>
</evidence>
<evidence type="ECO:0000313" key="6">
    <source>
        <dbReference type="Proteomes" id="UP001549145"/>
    </source>
</evidence>
<dbReference type="SMART" id="SM00267">
    <property type="entry name" value="GGDEF"/>
    <property type="match status" value="1"/>
</dbReference>
<gene>
    <name evidence="5" type="ORF">ABID43_002094</name>
</gene>
<dbReference type="InterPro" id="IPR043128">
    <property type="entry name" value="Rev_trsase/Diguanyl_cyclase"/>
</dbReference>
<dbReference type="Pfam" id="PF22588">
    <property type="entry name" value="dCache_1_like"/>
    <property type="match status" value="1"/>
</dbReference>
<name>A0ABV2L403_9HYPH</name>
<dbReference type="CDD" id="cd01949">
    <property type="entry name" value="GGDEF"/>
    <property type="match status" value="1"/>
</dbReference>
<evidence type="ECO:0000256" key="1">
    <source>
        <dbReference type="ARBA" id="ARBA00012528"/>
    </source>
</evidence>
<proteinExistence type="predicted"/>
<dbReference type="Gene3D" id="3.30.70.270">
    <property type="match status" value="1"/>
</dbReference>
<dbReference type="CDD" id="cd12915">
    <property type="entry name" value="PDC2_DGC_like"/>
    <property type="match status" value="1"/>
</dbReference>
<sequence>MRLSFRTDRWLSASRTWNVLGILAPIGMLLICGQMLLDMRSDAWDKATQTSRNLLQVIERDIARNVEIIDLSLRAVAENLSAPGIWEISPELRQLVLFDRAATATDMGVLLVLNETGDTVFDSHAIPARRLNNADRDYFRAHAARADLGLLISRPVTSRLVGVPVIVLSRRITKPDGSFGGIVSASLKLSYFTRLFANIGLGPRGAINLYLRDGTRIMRHPLEPADIGANVAGSATFQHFLTASHGTFVGGSLRDAGQRLYTYTSVGDLPLILNVALAVEEIDAQWRTKALVIGLMVLVLCGLIIGLSFLFGCELRQRTRMQAELARLSLTDVLTGLQNRRRFEDEIARAWTGPADPALVRSLLVVDVDHFKAINDNYGHGIGDAVLRGLAACLSASIRRPGDLACRVGGEEFVLLLPDTDEAGALRIAEAVHAEVAMLGIAAAGIRPGSITVSIGLASTQGTGAVTPQDLYPLADLALYVAKAAGRNRTHVALSRRNPPMRPPVAAQWAGAA</sequence>
<keyword evidence="3" id="KW-0812">Transmembrane</keyword>
<dbReference type="Proteomes" id="UP001549145">
    <property type="component" value="Unassembled WGS sequence"/>
</dbReference>
<keyword evidence="3" id="KW-0472">Membrane</keyword>
<dbReference type="PANTHER" id="PTHR45138">
    <property type="entry name" value="REGULATORY COMPONENTS OF SENSORY TRANSDUCTION SYSTEM"/>
    <property type="match status" value="1"/>
</dbReference>
<feature type="transmembrane region" description="Helical" evidence="3">
    <location>
        <begin position="291"/>
        <end position="311"/>
    </location>
</feature>
<keyword evidence="6" id="KW-1185">Reference proteome</keyword>
<protein>
    <recommendedName>
        <fullName evidence="1">diguanylate cyclase</fullName>
        <ecNumber evidence="1">2.7.7.65</ecNumber>
    </recommendedName>
</protein>
<accession>A0ABV2L403</accession>
<dbReference type="PROSITE" id="PS50887">
    <property type="entry name" value="GGDEF"/>
    <property type="match status" value="1"/>
</dbReference>
<dbReference type="CDD" id="cd12914">
    <property type="entry name" value="PDC1_DGC_like"/>
    <property type="match status" value="1"/>
</dbReference>
<evidence type="ECO:0000256" key="2">
    <source>
        <dbReference type="ARBA" id="ARBA00034247"/>
    </source>
</evidence>
<dbReference type="EMBL" id="JBEPMM010000004">
    <property type="protein sequence ID" value="MET3692558.1"/>
    <property type="molecule type" value="Genomic_DNA"/>
</dbReference>
<reference evidence="5 6" key="1">
    <citation type="submission" date="2024-06" db="EMBL/GenBank/DDBJ databases">
        <title>Genomic Encyclopedia of Type Strains, Phase IV (KMG-IV): sequencing the most valuable type-strain genomes for metagenomic binning, comparative biology and taxonomic classification.</title>
        <authorList>
            <person name="Goeker M."/>
        </authorList>
    </citation>
    <scope>NUCLEOTIDE SEQUENCE [LARGE SCALE GENOMIC DNA]</scope>
    <source>
        <strain evidence="5 6">DSM 21331</strain>
    </source>
</reference>
<evidence type="ECO:0000256" key="3">
    <source>
        <dbReference type="SAM" id="Phobius"/>
    </source>
</evidence>
<dbReference type="InterPro" id="IPR054327">
    <property type="entry name" value="His-kinase-like_sensor"/>
</dbReference>
<dbReference type="EC" id="2.7.7.65" evidence="1"/>
<dbReference type="SUPFAM" id="SSF55073">
    <property type="entry name" value="Nucleotide cyclase"/>
    <property type="match status" value="1"/>
</dbReference>